<proteinExistence type="predicted"/>
<dbReference type="Gene3D" id="2.40.100.10">
    <property type="entry name" value="Cyclophilin-like"/>
    <property type="match status" value="1"/>
</dbReference>
<keyword evidence="6" id="KW-1185">Reference proteome</keyword>
<organism evidence="5 6">
    <name type="scientific">Pollutimonas subterranea</name>
    <dbReference type="NCBI Taxonomy" id="2045210"/>
    <lineage>
        <taxon>Bacteria</taxon>
        <taxon>Pseudomonadati</taxon>
        <taxon>Pseudomonadota</taxon>
        <taxon>Betaproteobacteria</taxon>
        <taxon>Burkholderiales</taxon>
        <taxon>Alcaligenaceae</taxon>
        <taxon>Pollutimonas</taxon>
    </lineage>
</organism>
<dbReference type="PANTHER" id="PTHR43309:SF5">
    <property type="entry name" value="5-OXOPROLINASE SUBUNIT C"/>
    <property type="match status" value="1"/>
</dbReference>
<dbReference type="OrthoDB" id="9768696at2"/>
<keyword evidence="1" id="KW-0547">Nucleotide-binding</keyword>
<dbReference type="GO" id="GO:0016787">
    <property type="term" value="F:hydrolase activity"/>
    <property type="evidence" value="ECO:0007669"/>
    <property type="project" value="UniProtKB-KW"/>
</dbReference>
<sequence length="329" mass="35229">MSITVIKPGLLSSFQDLGRFGHQHLGVPVGGAMDGRAHRLANLLAGNTGDEATLEVTLVGPTLRFDAAGCIAISGAHLSPTLNQQPIPNNRPLIVRAGDVLAFGARTAGLRSYIAWNGGIALPSVLGSRSTYLRGGFGGFHGRALRKGDVLNMLGELDASALDDLEQELWRIKVYLPAILGLVPRASIRVMRGAHTPLFTDGSIADFFAGEYRIGPQSERMGYRLQGAQLLLKSSTQLLSEATSFGSIQVPPDGNPIILMADRQTTGGYAKIGHVATVDLPVIAQCMPGETLSFTEIALTQAQRLDSQREEAFAQLHRDLSPLRALFER</sequence>
<accession>A0A2N4U1E4</accession>
<dbReference type="PANTHER" id="PTHR43309">
    <property type="entry name" value="5-OXOPROLINASE SUBUNIT C"/>
    <property type="match status" value="1"/>
</dbReference>
<dbReference type="InterPro" id="IPR029000">
    <property type="entry name" value="Cyclophilin-like_dom_sf"/>
</dbReference>
<dbReference type="InterPro" id="IPR003778">
    <property type="entry name" value="CT_A_B"/>
</dbReference>
<dbReference type="Pfam" id="PF02626">
    <property type="entry name" value="CT_A_B"/>
    <property type="match status" value="1"/>
</dbReference>
<comment type="caution">
    <text evidence="5">The sequence shown here is derived from an EMBL/GenBank/DDBJ whole genome shotgun (WGS) entry which is preliminary data.</text>
</comment>
<evidence type="ECO:0000256" key="2">
    <source>
        <dbReference type="ARBA" id="ARBA00022801"/>
    </source>
</evidence>
<dbReference type="RefSeq" id="WP_102074974.1">
    <property type="nucleotide sequence ID" value="NZ_PDNW01000015.1"/>
</dbReference>
<gene>
    <name evidence="5" type="ORF">CR159_16015</name>
</gene>
<dbReference type="EMBL" id="PDNW01000015">
    <property type="protein sequence ID" value="PLC48842.1"/>
    <property type="molecule type" value="Genomic_DNA"/>
</dbReference>
<dbReference type="AlphaFoldDB" id="A0A2N4U1E4"/>
<name>A0A2N4U1E4_9BURK</name>
<evidence type="ECO:0000313" key="6">
    <source>
        <dbReference type="Proteomes" id="UP000234190"/>
    </source>
</evidence>
<evidence type="ECO:0000256" key="1">
    <source>
        <dbReference type="ARBA" id="ARBA00022741"/>
    </source>
</evidence>
<protein>
    <submittedName>
        <fullName evidence="5">Carboxylase</fullName>
    </submittedName>
</protein>
<evidence type="ECO:0000259" key="4">
    <source>
        <dbReference type="SMART" id="SM00797"/>
    </source>
</evidence>
<keyword evidence="3" id="KW-0067">ATP-binding</keyword>
<dbReference type="InterPro" id="IPR052708">
    <property type="entry name" value="PxpC"/>
</dbReference>
<keyword evidence="2" id="KW-0378">Hydrolase</keyword>
<reference evidence="5 6" key="1">
    <citation type="submission" date="2017-10" db="EMBL/GenBank/DDBJ databases">
        <title>Two draft genome sequences of Pusillimonas sp. strains isolated from a nitrate- and radionuclide-contaminated groundwater in Russia.</title>
        <authorList>
            <person name="Grouzdev D.S."/>
            <person name="Tourova T.P."/>
            <person name="Goeva M.A."/>
            <person name="Babich T.L."/>
            <person name="Sokolova D.S."/>
            <person name="Abdullin R."/>
            <person name="Poltaraus A.B."/>
            <person name="Toshchakov S.V."/>
            <person name="Nazina T.N."/>
        </authorList>
    </citation>
    <scope>NUCLEOTIDE SEQUENCE [LARGE SCALE GENOMIC DNA]</scope>
    <source>
        <strain evidence="5 6">JR1/69-3-13</strain>
    </source>
</reference>
<dbReference type="Proteomes" id="UP000234190">
    <property type="component" value="Unassembled WGS sequence"/>
</dbReference>
<dbReference type="GO" id="GO:0005524">
    <property type="term" value="F:ATP binding"/>
    <property type="evidence" value="ECO:0007669"/>
    <property type="project" value="UniProtKB-KW"/>
</dbReference>
<dbReference type="NCBIfam" id="TIGR00724">
    <property type="entry name" value="urea_amlyse_rel"/>
    <property type="match status" value="1"/>
</dbReference>
<dbReference type="SUPFAM" id="SSF50891">
    <property type="entry name" value="Cyclophilin-like"/>
    <property type="match status" value="1"/>
</dbReference>
<dbReference type="SMART" id="SM00797">
    <property type="entry name" value="AHS2"/>
    <property type="match status" value="1"/>
</dbReference>
<evidence type="ECO:0000256" key="3">
    <source>
        <dbReference type="ARBA" id="ARBA00022840"/>
    </source>
</evidence>
<evidence type="ECO:0000313" key="5">
    <source>
        <dbReference type="EMBL" id="PLC48842.1"/>
    </source>
</evidence>
<feature type="domain" description="Carboxyltransferase" evidence="4">
    <location>
        <begin position="24"/>
        <end position="312"/>
    </location>
</feature>